<dbReference type="EMBL" id="PJQM01006561">
    <property type="protein sequence ID" value="RCH79469.1"/>
    <property type="molecule type" value="Genomic_DNA"/>
</dbReference>
<dbReference type="InterPro" id="IPR046336">
    <property type="entry name" value="Lon_prtase_N_sf"/>
</dbReference>
<dbReference type="InterPro" id="IPR017907">
    <property type="entry name" value="Znf_RING_CS"/>
</dbReference>
<keyword evidence="1" id="KW-0479">Metal-binding</keyword>
<accession>A0A367IPA5</accession>
<proteinExistence type="predicted"/>
<dbReference type="Pfam" id="PF02190">
    <property type="entry name" value="LON_substr_bdg"/>
    <property type="match status" value="1"/>
</dbReference>
<dbReference type="InterPro" id="IPR015947">
    <property type="entry name" value="PUA-like_sf"/>
</dbReference>
<keyword evidence="3" id="KW-0862">Zinc</keyword>
<protein>
    <recommendedName>
        <fullName evidence="9">LON peptidase N-terminal domain and RING finger protein 3</fullName>
    </recommendedName>
</protein>
<dbReference type="Pfam" id="PF00097">
    <property type="entry name" value="zf-C3HC4"/>
    <property type="match status" value="1"/>
</dbReference>
<dbReference type="Gene3D" id="3.30.40.10">
    <property type="entry name" value="Zinc/RING finger domain, C3HC4 (zinc finger)"/>
    <property type="match status" value="2"/>
</dbReference>
<dbReference type="STRING" id="4846.A0A367IPA5"/>
<dbReference type="AlphaFoldDB" id="A0A367IPA5"/>
<evidence type="ECO:0000259" key="6">
    <source>
        <dbReference type="PROSITE" id="PS51787"/>
    </source>
</evidence>
<evidence type="ECO:0000313" key="8">
    <source>
        <dbReference type="Proteomes" id="UP000253551"/>
    </source>
</evidence>
<dbReference type="SMART" id="SM00184">
    <property type="entry name" value="RING"/>
    <property type="match status" value="2"/>
</dbReference>
<dbReference type="InterPro" id="IPR018957">
    <property type="entry name" value="Znf_C3HC4_RING-type"/>
</dbReference>
<evidence type="ECO:0000313" key="7">
    <source>
        <dbReference type="EMBL" id="RCH79469.1"/>
    </source>
</evidence>
<gene>
    <name evidence="7" type="ORF">CU098_001780</name>
</gene>
<dbReference type="SUPFAM" id="SSF57850">
    <property type="entry name" value="RING/U-box"/>
    <property type="match status" value="2"/>
</dbReference>
<evidence type="ECO:0000256" key="2">
    <source>
        <dbReference type="ARBA" id="ARBA00022771"/>
    </source>
</evidence>
<name>A0A367IPA5_RHIST</name>
<dbReference type="InterPro" id="IPR013083">
    <property type="entry name" value="Znf_RING/FYVE/PHD"/>
</dbReference>
<dbReference type="SUPFAM" id="SSF88697">
    <property type="entry name" value="PUA domain-like"/>
    <property type="match status" value="1"/>
</dbReference>
<dbReference type="GO" id="GO:0008270">
    <property type="term" value="F:zinc ion binding"/>
    <property type="evidence" value="ECO:0007669"/>
    <property type="project" value="UniProtKB-KW"/>
</dbReference>
<dbReference type="PROSITE" id="PS00518">
    <property type="entry name" value="ZF_RING_1"/>
    <property type="match status" value="1"/>
</dbReference>
<dbReference type="InterPro" id="IPR001841">
    <property type="entry name" value="Znf_RING"/>
</dbReference>
<dbReference type="SMART" id="SM00464">
    <property type="entry name" value="LON"/>
    <property type="match status" value="1"/>
</dbReference>
<evidence type="ECO:0000256" key="1">
    <source>
        <dbReference type="ARBA" id="ARBA00022723"/>
    </source>
</evidence>
<evidence type="ECO:0000256" key="3">
    <source>
        <dbReference type="ARBA" id="ARBA00022833"/>
    </source>
</evidence>
<dbReference type="PANTHER" id="PTHR23327">
    <property type="entry name" value="RING FINGER PROTEIN 127"/>
    <property type="match status" value="1"/>
</dbReference>
<dbReference type="Proteomes" id="UP000253551">
    <property type="component" value="Unassembled WGS sequence"/>
</dbReference>
<dbReference type="PANTHER" id="PTHR23327:SF42">
    <property type="entry name" value="LON PEPTIDASE N-TERMINAL DOMAIN AND RING FINGER PROTEIN C14F5.10C"/>
    <property type="match status" value="1"/>
</dbReference>
<sequence>MTDRLNIIQSLTCISCGDILSDPITLSCGYTVCGHCFPICSPSSIKKSVFSCPAPHCDATTHLFGPEIVKDKLIAKITHTLRHSIIADGPPSPPSDDAAKPMDLMAKTILPLLKCTSCHDLLQEPTTTPCGHTFCRFCILRTKIEMDCCKACSRPLPKYNSLLEQHPNQVLARIIKGLQLSSGGFLLKAQGTSSLDRYALHHSQPMFVSGKVILPGQQARLPILSPAHLNMFYRALVPFGRYNSLCLASVHRSRPQLSQFGTILQVVQIERQGETMLLDVVGMERFRLDGQEEGLEASSFDILDENALNNQSNVSSQKQQQQQQQIEYTIDLAQSILRAIEHLGQTKSKSELLDSQTRGLMGPLWLESMKSLHGPLPCKENPVAVAWWAAAMLPIPMNDLYVLLRTLSLIDRLELVISWLQSFEYQWISCRQRAIHAISQVP</sequence>
<evidence type="ECO:0000259" key="5">
    <source>
        <dbReference type="PROSITE" id="PS50089"/>
    </source>
</evidence>
<feature type="domain" description="RING-type" evidence="5">
    <location>
        <begin position="115"/>
        <end position="153"/>
    </location>
</feature>
<organism evidence="7 8">
    <name type="scientific">Rhizopus stolonifer</name>
    <name type="common">Rhizopus nigricans</name>
    <dbReference type="NCBI Taxonomy" id="4846"/>
    <lineage>
        <taxon>Eukaryota</taxon>
        <taxon>Fungi</taxon>
        <taxon>Fungi incertae sedis</taxon>
        <taxon>Mucoromycota</taxon>
        <taxon>Mucoromycotina</taxon>
        <taxon>Mucoromycetes</taxon>
        <taxon>Mucorales</taxon>
        <taxon>Mucorineae</taxon>
        <taxon>Rhizopodaceae</taxon>
        <taxon>Rhizopus</taxon>
    </lineage>
</organism>
<comment type="caution">
    <text evidence="7">The sequence shown here is derived from an EMBL/GenBank/DDBJ whole genome shotgun (WGS) entry which is preliminary data.</text>
</comment>
<evidence type="ECO:0008006" key="9">
    <source>
        <dbReference type="Google" id="ProtNLM"/>
    </source>
</evidence>
<evidence type="ECO:0000256" key="4">
    <source>
        <dbReference type="PROSITE-ProRule" id="PRU00175"/>
    </source>
</evidence>
<keyword evidence="2 4" id="KW-0863">Zinc-finger</keyword>
<dbReference type="InterPro" id="IPR003111">
    <property type="entry name" value="Lon_prtase_N"/>
</dbReference>
<feature type="domain" description="Lon N-terminal" evidence="6">
    <location>
        <begin position="203"/>
        <end position="424"/>
    </location>
</feature>
<reference evidence="7 8" key="1">
    <citation type="journal article" date="2018" name="G3 (Bethesda)">
        <title>Phylogenetic and Phylogenomic Definition of Rhizopus Species.</title>
        <authorList>
            <person name="Gryganskyi A.P."/>
            <person name="Golan J."/>
            <person name="Dolatabadi S."/>
            <person name="Mondo S."/>
            <person name="Robb S."/>
            <person name="Idnurm A."/>
            <person name="Muszewska A."/>
            <person name="Steczkiewicz K."/>
            <person name="Masonjones S."/>
            <person name="Liao H.L."/>
            <person name="Gajdeczka M.T."/>
            <person name="Anike F."/>
            <person name="Vuek A."/>
            <person name="Anishchenko I.M."/>
            <person name="Voigt K."/>
            <person name="de Hoog G.S."/>
            <person name="Smith M.E."/>
            <person name="Heitman J."/>
            <person name="Vilgalys R."/>
            <person name="Stajich J.E."/>
        </authorList>
    </citation>
    <scope>NUCLEOTIDE SEQUENCE [LARGE SCALE GENOMIC DNA]</scope>
    <source>
        <strain evidence="7 8">LSU 92-RS-03</strain>
    </source>
</reference>
<dbReference type="PROSITE" id="PS50089">
    <property type="entry name" value="ZF_RING_2"/>
    <property type="match status" value="1"/>
</dbReference>
<dbReference type="Gene3D" id="2.30.130.40">
    <property type="entry name" value="LON domain-like"/>
    <property type="match status" value="1"/>
</dbReference>
<dbReference type="GO" id="GO:0061630">
    <property type="term" value="F:ubiquitin protein ligase activity"/>
    <property type="evidence" value="ECO:0007669"/>
    <property type="project" value="TreeGrafter"/>
</dbReference>
<dbReference type="OrthoDB" id="264917at2759"/>
<dbReference type="PROSITE" id="PS51787">
    <property type="entry name" value="LON_N"/>
    <property type="match status" value="1"/>
</dbReference>
<keyword evidence="8" id="KW-1185">Reference proteome</keyword>